<evidence type="ECO:0000259" key="2">
    <source>
        <dbReference type="PROSITE" id="PS50802"/>
    </source>
</evidence>
<sequence length="731" mass="84169">IFLRCGPLQSDPGCVPSTYQNFVSPHLQRPKERDRKMMRKSRPWSRPIDQMDVWLESQGFYRKHTARDGSCLFRAVAEQLFFTQVYHSDVRRSTVEYILKNPDRFQPMVDEPIDIYAERMRSLKEYGGRVEIEAISIMYNHDFIMYEEIGEEPQEYTQNGFNQKITLCHSLDRHYDSVFTKDFINKAAFCQSIVYEMLYKSVFDLKEVDYAVTKMLHDKTNKQQREHLPFIDCFSIRYEMRDSYTNVRDLLEFGITPFPYKVAKSLDEEVYRNVEYDTWNEYKKGLRYGFCTWNCRELQVGVKCSVKVDEKTTHIGHIQEMAPNKGPVVVYIEKIGEMMTVPYKSLEMLPPSPIILPPARPSPSLNLKYASLLSTMALRRPMLPIEDPLSRRPTKLHFAPRHKMKDEPNKNKSDKPQEVRRDCQPVHCQQDTKSYKRTEYNQDSITEEEFHQVNQGYSLRGNVSSSDNSPVTEKTEALSQIYMPIEGSRNHVYILNAQPVSSNTVAVPEARPTLVPVTSVPMQVNVMAHRSVNVDGSDLPHSDVSTLRFCYNLGVDCLRMNYLSWNMRPMMPQAPQQGYVAIESQANEEVIINDVCTEDTVMQTMTAHPPPTNVEHPPMAQPRVDNSGGRKFEGLPLVQHPEVSSTTPSTPTTPLSPVPYYYPVEYDAQAQLCPVQAPYMEYVYEFGPTAYGFPPYSYHVPITQDGVIYHPIVAPPAHVQPPPAPPQHPLM</sequence>
<accession>A0A146M4T6</accession>
<evidence type="ECO:0000256" key="1">
    <source>
        <dbReference type="SAM" id="MobiDB-lite"/>
    </source>
</evidence>
<dbReference type="PANTHER" id="PTHR12419">
    <property type="entry name" value="OTU DOMAIN CONTAINING PROTEIN"/>
    <property type="match status" value="1"/>
</dbReference>
<dbReference type="InterPro" id="IPR049769">
    <property type="entry name" value="OTU_OTU"/>
</dbReference>
<reference evidence="3" key="1">
    <citation type="journal article" date="2016" name="Gigascience">
        <title>De novo construction of an expanded transcriptome assembly for the western tarnished plant bug, Lygus hesperus.</title>
        <authorList>
            <person name="Tassone E.E."/>
            <person name="Geib S.M."/>
            <person name="Hall B."/>
            <person name="Fabrick J.A."/>
            <person name="Brent C.S."/>
            <person name="Hull J.J."/>
        </authorList>
    </citation>
    <scope>NUCLEOTIDE SEQUENCE</scope>
</reference>
<dbReference type="InterPro" id="IPR038765">
    <property type="entry name" value="Papain-like_cys_pep_sf"/>
</dbReference>
<dbReference type="InterPro" id="IPR049770">
    <property type="entry name" value="OTU_Tudor"/>
</dbReference>
<feature type="non-terminal residue" evidence="3">
    <location>
        <position position="1"/>
    </location>
</feature>
<dbReference type="GO" id="GO:0016579">
    <property type="term" value="P:protein deubiquitination"/>
    <property type="evidence" value="ECO:0007669"/>
    <property type="project" value="TreeGrafter"/>
</dbReference>
<dbReference type="GO" id="GO:0004843">
    <property type="term" value="F:cysteine-type deubiquitinase activity"/>
    <property type="evidence" value="ECO:0007669"/>
    <property type="project" value="TreeGrafter"/>
</dbReference>
<dbReference type="GO" id="GO:0061578">
    <property type="term" value="F:K63-linked deubiquitinase activity"/>
    <property type="evidence" value="ECO:0007669"/>
    <property type="project" value="TreeGrafter"/>
</dbReference>
<name>A0A146M4T6_LYGHE</name>
<dbReference type="EMBL" id="GDHC01003866">
    <property type="protein sequence ID" value="JAQ14763.1"/>
    <property type="molecule type" value="Transcribed_RNA"/>
</dbReference>
<evidence type="ECO:0000313" key="3">
    <source>
        <dbReference type="EMBL" id="JAQ14763.1"/>
    </source>
</evidence>
<dbReference type="Gene3D" id="3.90.70.80">
    <property type="match status" value="1"/>
</dbReference>
<dbReference type="CDD" id="cd20380">
    <property type="entry name" value="Tudor_TDRD13-like"/>
    <property type="match status" value="1"/>
</dbReference>
<dbReference type="Pfam" id="PF02338">
    <property type="entry name" value="OTU"/>
    <property type="match status" value="1"/>
</dbReference>
<protein>
    <submittedName>
        <fullName evidence="3">UDP-N-acetylglucosamine transferase subunit ALG13</fullName>
    </submittedName>
</protein>
<feature type="compositionally biased region" description="Basic and acidic residues" evidence="1">
    <location>
        <begin position="404"/>
        <end position="424"/>
    </location>
</feature>
<keyword evidence="3" id="KW-0808">Transferase</keyword>
<dbReference type="PROSITE" id="PS50802">
    <property type="entry name" value="OTU"/>
    <property type="match status" value="1"/>
</dbReference>
<gene>
    <name evidence="3" type="primary">ALG13_1</name>
    <name evidence="3" type="ORF">g.36399</name>
</gene>
<dbReference type="SUPFAM" id="SSF54001">
    <property type="entry name" value="Cysteine proteinases"/>
    <property type="match status" value="1"/>
</dbReference>
<dbReference type="InterPro" id="IPR003323">
    <property type="entry name" value="OTU_dom"/>
</dbReference>
<feature type="domain" description="OTU" evidence="2">
    <location>
        <begin position="60"/>
        <end position="181"/>
    </location>
</feature>
<dbReference type="GO" id="GO:0016740">
    <property type="term" value="F:transferase activity"/>
    <property type="evidence" value="ECO:0007669"/>
    <property type="project" value="UniProtKB-KW"/>
</dbReference>
<dbReference type="CDD" id="cd22753">
    <property type="entry name" value="OTU_ALG13-like"/>
    <property type="match status" value="1"/>
</dbReference>
<dbReference type="PANTHER" id="PTHR12419:SF115">
    <property type="entry name" value="PROTEIN OVARIAN TUMOR LOCUS-RELATED"/>
    <property type="match status" value="1"/>
</dbReference>
<proteinExistence type="predicted"/>
<feature type="region of interest" description="Disordered" evidence="1">
    <location>
        <begin position="386"/>
        <end position="429"/>
    </location>
</feature>
<dbReference type="AlphaFoldDB" id="A0A146M4T6"/>
<organism evidence="3">
    <name type="scientific">Lygus hesperus</name>
    <name type="common">Western plant bug</name>
    <dbReference type="NCBI Taxonomy" id="30085"/>
    <lineage>
        <taxon>Eukaryota</taxon>
        <taxon>Metazoa</taxon>
        <taxon>Ecdysozoa</taxon>
        <taxon>Arthropoda</taxon>
        <taxon>Hexapoda</taxon>
        <taxon>Insecta</taxon>
        <taxon>Pterygota</taxon>
        <taxon>Neoptera</taxon>
        <taxon>Paraneoptera</taxon>
        <taxon>Hemiptera</taxon>
        <taxon>Heteroptera</taxon>
        <taxon>Panheteroptera</taxon>
        <taxon>Cimicomorpha</taxon>
        <taxon>Miridae</taxon>
        <taxon>Mirini</taxon>
        <taxon>Lygus</taxon>
    </lineage>
</organism>
<feature type="compositionally biased region" description="Basic residues" evidence="1">
    <location>
        <begin position="392"/>
        <end position="403"/>
    </location>
</feature>
<dbReference type="InterPro" id="IPR050704">
    <property type="entry name" value="Peptidase_C85-like"/>
</dbReference>